<organism evidence="1 2">
    <name type="scientific">Caenorhabditis nigoni</name>
    <dbReference type="NCBI Taxonomy" id="1611254"/>
    <lineage>
        <taxon>Eukaryota</taxon>
        <taxon>Metazoa</taxon>
        <taxon>Ecdysozoa</taxon>
        <taxon>Nematoda</taxon>
        <taxon>Chromadorea</taxon>
        <taxon>Rhabditida</taxon>
        <taxon>Rhabditina</taxon>
        <taxon>Rhabditomorpha</taxon>
        <taxon>Rhabditoidea</taxon>
        <taxon>Rhabditidae</taxon>
        <taxon>Peloderinae</taxon>
        <taxon>Caenorhabditis</taxon>
    </lineage>
</organism>
<sequence>MDDEERRNILHHVMLQVNPTLDALNNAFARFSRVATSRPSISVASMVETIREDIIHITNVITMECNTGYVIDILSHLDHARDLTHKIAYITPLVREQHERRGFYVAD</sequence>
<dbReference type="Proteomes" id="UP000230233">
    <property type="component" value="Chromosome X"/>
</dbReference>
<evidence type="ECO:0000313" key="2">
    <source>
        <dbReference type="Proteomes" id="UP000230233"/>
    </source>
</evidence>
<protein>
    <submittedName>
        <fullName evidence="1">Uncharacterized protein</fullName>
    </submittedName>
</protein>
<gene>
    <name evidence="1" type="primary">Cni-W02H3.3</name>
    <name evidence="1" type="synonym">Cnig_chr_X.g23280</name>
    <name evidence="1" type="ORF">B9Z55_023280</name>
</gene>
<name>A0A2G5SPH4_9PELO</name>
<accession>A0A2G5SPH4</accession>
<dbReference type="AlphaFoldDB" id="A0A2G5SPH4"/>
<evidence type="ECO:0000313" key="1">
    <source>
        <dbReference type="EMBL" id="PIC16813.1"/>
    </source>
</evidence>
<reference evidence="2" key="1">
    <citation type="submission" date="2017-10" db="EMBL/GenBank/DDBJ databases">
        <title>Rapid genome shrinkage in a self-fertile nematode reveals novel sperm competition proteins.</title>
        <authorList>
            <person name="Yin D."/>
            <person name="Schwarz E.M."/>
            <person name="Thomas C.G."/>
            <person name="Felde R.L."/>
            <person name="Korf I.F."/>
            <person name="Cutter A.D."/>
            <person name="Schartner C.M."/>
            <person name="Ralston E.J."/>
            <person name="Meyer B.J."/>
            <person name="Haag E.S."/>
        </authorList>
    </citation>
    <scope>NUCLEOTIDE SEQUENCE [LARGE SCALE GENOMIC DNA]</scope>
    <source>
        <strain evidence="2">JU1422</strain>
    </source>
</reference>
<proteinExistence type="predicted"/>
<dbReference type="EMBL" id="PDUG01000006">
    <property type="protein sequence ID" value="PIC16813.1"/>
    <property type="molecule type" value="Genomic_DNA"/>
</dbReference>
<dbReference type="STRING" id="1611254.A0A2G5SPH4"/>
<keyword evidence="2" id="KW-1185">Reference proteome</keyword>
<dbReference type="OrthoDB" id="5780466at2759"/>
<comment type="caution">
    <text evidence="1">The sequence shown here is derived from an EMBL/GenBank/DDBJ whole genome shotgun (WGS) entry which is preliminary data.</text>
</comment>